<dbReference type="HOGENOM" id="CLU_027480_0_1_6"/>
<organism evidence="6 7">
    <name type="scientific">Methylophaga nitratireducenticrescens</name>
    <dbReference type="NCBI Taxonomy" id="754476"/>
    <lineage>
        <taxon>Bacteria</taxon>
        <taxon>Pseudomonadati</taxon>
        <taxon>Pseudomonadota</taxon>
        <taxon>Gammaproteobacteria</taxon>
        <taxon>Thiotrichales</taxon>
        <taxon>Piscirickettsiaceae</taxon>
        <taxon>Methylophaga</taxon>
    </lineage>
</organism>
<dbReference type="Pfam" id="PF13360">
    <property type="entry name" value="PQQ_2"/>
    <property type="match status" value="1"/>
</dbReference>
<keyword evidence="7" id="KW-1185">Reference proteome</keyword>
<dbReference type="SMART" id="SM00564">
    <property type="entry name" value="PQQ"/>
    <property type="match status" value="6"/>
</dbReference>
<dbReference type="OrthoDB" id="5173551at2"/>
<dbReference type="PATRIC" id="fig|754476.3.peg.1127"/>
<evidence type="ECO:0000256" key="3">
    <source>
        <dbReference type="ARBA" id="ARBA00023237"/>
    </source>
</evidence>
<dbReference type="InterPro" id="IPR017687">
    <property type="entry name" value="BamB"/>
</dbReference>
<dbReference type="CDD" id="cd10276">
    <property type="entry name" value="BamB_YfgL"/>
    <property type="match status" value="1"/>
</dbReference>
<protein>
    <recommendedName>
        <fullName evidence="4">Outer membrane protein assembly factor BamB</fullName>
    </recommendedName>
</protein>
<dbReference type="Proteomes" id="UP000009144">
    <property type="component" value="Chromosome"/>
</dbReference>
<dbReference type="InterPro" id="IPR002372">
    <property type="entry name" value="PQQ_rpt_dom"/>
</dbReference>
<dbReference type="Gene3D" id="2.130.10.10">
    <property type="entry name" value="YVTN repeat-like/Quinoprotein amine dehydrogenase"/>
    <property type="match status" value="1"/>
</dbReference>
<dbReference type="KEGG" id="mej:Q7A_1143"/>
<dbReference type="InterPro" id="IPR011047">
    <property type="entry name" value="Quinoprotein_ADH-like_sf"/>
</dbReference>
<dbReference type="PANTHER" id="PTHR34512:SF30">
    <property type="entry name" value="OUTER MEMBRANE PROTEIN ASSEMBLY FACTOR BAMB"/>
    <property type="match status" value="1"/>
</dbReference>
<dbReference type="GO" id="GO:0043165">
    <property type="term" value="P:Gram-negative-bacterium-type cell outer membrane assembly"/>
    <property type="evidence" value="ECO:0007669"/>
    <property type="project" value="UniProtKB-UniRule"/>
</dbReference>
<comment type="similarity">
    <text evidence="4">Belongs to the BamB family.</text>
</comment>
<keyword evidence="3 4" id="KW-0998">Cell outer membrane</keyword>
<keyword evidence="2 4" id="KW-0472">Membrane</keyword>
<dbReference type="InterPro" id="IPR018391">
    <property type="entry name" value="PQQ_b-propeller_rpt"/>
</dbReference>
<reference evidence="6 7" key="1">
    <citation type="journal article" date="2012" name="J. Bacteriol.">
        <title>Complete genome sequences of Methylophaga sp. strain JAM1 and Methylophaga sp. strain JAM7.</title>
        <authorList>
            <person name="Villeneuve C."/>
            <person name="Martineau C."/>
            <person name="Mauffrey F."/>
            <person name="Villemur R."/>
        </authorList>
    </citation>
    <scope>NUCLEOTIDE SEQUENCE [LARGE SCALE GENOMIC DNA]</scope>
    <source>
        <strain evidence="6 7">JAM1</strain>
    </source>
</reference>
<dbReference type="InterPro" id="IPR015943">
    <property type="entry name" value="WD40/YVTN_repeat-like_dom_sf"/>
</dbReference>
<dbReference type="GO" id="GO:0009279">
    <property type="term" value="C:cell outer membrane"/>
    <property type="evidence" value="ECO:0007669"/>
    <property type="project" value="UniProtKB-SubCell"/>
</dbReference>
<gene>
    <name evidence="4" type="primary">bamB</name>
    <name evidence="6" type="ordered locus">Q7A_1143</name>
</gene>
<dbReference type="NCBIfam" id="TIGR03300">
    <property type="entry name" value="assembly_YfgL"/>
    <property type="match status" value="1"/>
</dbReference>
<dbReference type="EMBL" id="CP003390">
    <property type="protein sequence ID" value="AFI83981.1"/>
    <property type="molecule type" value="Genomic_DNA"/>
</dbReference>
<proteinExistence type="inferred from homology"/>
<dbReference type="eggNOG" id="COG1520">
    <property type="taxonomic scope" value="Bacteria"/>
</dbReference>
<evidence type="ECO:0000256" key="2">
    <source>
        <dbReference type="ARBA" id="ARBA00023136"/>
    </source>
</evidence>
<reference evidence="6 7" key="2">
    <citation type="journal article" date="2013" name="Int. J. Syst. Evol. Microbiol.">
        <title>Methylophaga nitratireducenticrescens sp. nov. and Methylophaga frappieri sp. nov., isolated from the biofilm of the methanol-fed denitrification system treating the seawater at the Montreal Biodome.</title>
        <authorList>
            <person name="Villeneuve C."/>
            <person name="Martineau C."/>
            <person name="Mauffrey F."/>
            <person name="Villemur R."/>
        </authorList>
    </citation>
    <scope>NUCLEOTIDE SEQUENCE [LARGE SCALE GENOMIC DNA]</scope>
    <source>
        <strain evidence="6 7">JAM1</strain>
    </source>
</reference>
<comment type="function">
    <text evidence="4">Part of the outer membrane protein assembly complex, which is involved in assembly and insertion of beta-barrel proteins into the outer membrane.</text>
</comment>
<evidence type="ECO:0000313" key="7">
    <source>
        <dbReference type="Proteomes" id="UP000009144"/>
    </source>
</evidence>
<dbReference type="GO" id="GO:0051205">
    <property type="term" value="P:protein insertion into membrane"/>
    <property type="evidence" value="ECO:0007669"/>
    <property type="project" value="UniProtKB-UniRule"/>
</dbReference>
<comment type="subcellular location">
    <subcellularLocation>
        <location evidence="4">Cell outer membrane</location>
        <topology evidence="4">Lipid-anchor</topology>
    </subcellularLocation>
</comment>
<dbReference type="STRING" id="754476.Q7A_1143"/>
<dbReference type="AlphaFoldDB" id="I1XHW2"/>
<comment type="subunit">
    <text evidence="4">Part of the Bam complex.</text>
</comment>
<sequence length="391" mass="42112">MKANLITSLVAGITLLSLTGCGTVKEFFAADSYEAPPTELTEFEVEFEPKTLWSTGTGDGAESAYSNLAPWLQGDSIFTVDHEGDVRSHRLENGQRQWRTKLNLPVATGVGGGEGLIVIGSQSGEVVALNEASGEELWRQRLSSEVLAPAKVGGDYVVVRTADGRLTAISASSGNILWNYQRAVPLLSLRGVSAPMIVGQTVLAGYDNGKLVALSLSDGKVIWEKSVAVPSGRTELERLVDIDADPVIQNGIVYVVAFQGKLAAMDVDTGDLLWDREMSSTSGIAVAATDAVYVSDDKSYLWAIADGTGDSLWRQTLLLRRNITAPVIAGDYVVVGDFEGYLHWLSRFDGRFVARQRLDKESIRSQPVVRDGVLYVMTTGGKLSAIRIPSL</sequence>
<dbReference type="PROSITE" id="PS51257">
    <property type="entry name" value="PROKAR_LIPOPROTEIN"/>
    <property type="match status" value="1"/>
</dbReference>
<feature type="domain" description="Pyrrolo-quinoline quinone repeat" evidence="5">
    <location>
        <begin position="83"/>
        <end position="315"/>
    </location>
</feature>
<accession>I1XHW2</accession>
<keyword evidence="1 4" id="KW-0732">Signal</keyword>
<dbReference type="PANTHER" id="PTHR34512">
    <property type="entry name" value="CELL SURFACE PROTEIN"/>
    <property type="match status" value="1"/>
</dbReference>
<dbReference type="SUPFAM" id="SSF50998">
    <property type="entry name" value="Quinoprotein alcohol dehydrogenase-like"/>
    <property type="match status" value="1"/>
</dbReference>
<evidence type="ECO:0000259" key="5">
    <source>
        <dbReference type="Pfam" id="PF13360"/>
    </source>
</evidence>
<keyword evidence="4" id="KW-0564">Palmitate</keyword>
<name>I1XHW2_METNJ</name>
<keyword evidence="4" id="KW-0449">Lipoprotein</keyword>
<evidence type="ECO:0000313" key="6">
    <source>
        <dbReference type="EMBL" id="AFI83981.1"/>
    </source>
</evidence>
<evidence type="ECO:0000256" key="1">
    <source>
        <dbReference type="ARBA" id="ARBA00022729"/>
    </source>
</evidence>
<evidence type="ECO:0000256" key="4">
    <source>
        <dbReference type="HAMAP-Rule" id="MF_00923"/>
    </source>
</evidence>
<dbReference type="HAMAP" id="MF_00923">
    <property type="entry name" value="OM_assembly_BamB"/>
    <property type="match status" value="1"/>
</dbReference>
<dbReference type="RefSeq" id="WP_014706355.1">
    <property type="nucleotide sequence ID" value="NC_017857.3"/>
</dbReference>